<dbReference type="OrthoDB" id="31513at2157"/>
<evidence type="ECO:0000313" key="2">
    <source>
        <dbReference type="EMBL" id="ABP49624.1"/>
    </source>
</evidence>
<dbReference type="PANTHER" id="PTHR34314">
    <property type="entry name" value="CRENARCHAEAL PROTEIN, PUTATIVE-RELATED"/>
    <property type="match status" value="1"/>
</dbReference>
<organism evidence="2 3">
    <name type="scientific">Pyrobaculum arsenaticum (strain DSM 13514 / JCM 11321 / PZ6)</name>
    <dbReference type="NCBI Taxonomy" id="340102"/>
    <lineage>
        <taxon>Archaea</taxon>
        <taxon>Thermoproteota</taxon>
        <taxon>Thermoprotei</taxon>
        <taxon>Thermoproteales</taxon>
        <taxon>Thermoproteaceae</taxon>
        <taxon>Pyrobaculum</taxon>
    </lineage>
</organism>
<dbReference type="AlphaFoldDB" id="A4WGV7"/>
<dbReference type="InterPro" id="IPR011335">
    <property type="entry name" value="Restrct_endonuc-II-like"/>
</dbReference>
<evidence type="ECO:0000259" key="1">
    <source>
        <dbReference type="Pfam" id="PF04471"/>
    </source>
</evidence>
<dbReference type="GO" id="GO:0004519">
    <property type="term" value="F:endonuclease activity"/>
    <property type="evidence" value="ECO:0007669"/>
    <property type="project" value="InterPro"/>
</dbReference>
<dbReference type="GO" id="GO:0009307">
    <property type="term" value="P:DNA restriction-modification system"/>
    <property type="evidence" value="ECO:0007669"/>
    <property type="project" value="InterPro"/>
</dbReference>
<dbReference type="InterPro" id="IPR007560">
    <property type="entry name" value="Restrct_endonuc_IV_Mrr"/>
</dbReference>
<evidence type="ECO:0000313" key="3">
    <source>
        <dbReference type="Proteomes" id="UP000001567"/>
    </source>
</evidence>
<name>A4WGV7_PYRAR</name>
<proteinExistence type="predicted"/>
<protein>
    <recommendedName>
        <fullName evidence="1">Restriction endonuclease type IV Mrr domain-containing protein</fullName>
    </recommendedName>
</protein>
<dbReference type="STRING" id="340102.Pars_0007"/>
<dbReference type="Pfam" id="PF04471">
    <property type="entry name" value="Mrr_cat"/>
    <property type="match status" value="1"/>
</dbReference>
<sequence>MGVGARFEKLVMDLLPALGLAPKTTRLKIFREGVEVGEVDIVAIDEKGDTYAIEVKAGKVDISGVRQAYVNAMLMGAKPLVIARGYADEGARQLAKELGVEVVLLPDYIFLSLDDLYTAFASGLARFFKAVLSLYTNLYQYLDYIKECQDMECICKKISCKELFKKLPKEARNIEMISLVLELHNAMPMICEEVDQCIRFLKSTNKPCGSQSRENTP</sequence>
<reference evidence="2 3" key="1">
    <citation type="submission" date="2007-04" db="EMBL/GenBank/DDBJ databases">
        <title>Complete sequence of Pyrobaculum arsenaticum DSM 13514.</title>
        <authorList>
            <consortium name="US DOE Joint Genome Institute"/>
            <person name="Copeland A."/>
            <person name="Lucas S."/>
            <person name="Lapidus A."/>
            <person name="Barry K."/>
            <person name="Glavina del Rio T."/>
            <person name="Dalin E."/>
            <person name="Tice H."/>
            <person name="Pitluck S."/>
            <person name="Chain P."/>
            <person name="Malfatti S."/>
            <person name="Shin M."/>
            <person name="Vergez L."/>
            <person name="Schmutz J."/>
            <person name="Larimer F."/>
            <person name="Land M."/>
            <person name="Hauser L."/>
            <person name="Kyrpides N."/>
            <person name="Mikhailova N."/>
            <person name="Cozen A.E."/>
            <person name="Fitz-Gibbon S.T."/>
            <person name="House C.H."/>
            <person name="Saltikov C."/>
            <person name="Lowe T.M."/>
            <person name="Richardson P."/>
        </authorList>
    </citation>
    <scope>NUCLEOTIDE SEQUENCE [LARGE SCALE GENOMIC DNA]</scope>
    <source>
        <strain evidence="3">ATCC 700994 / DSM 13514 / JCM 11321 / PZ6</strain>
    </source>
</reference>
<gene>
    <name evidence="2" type="ordered locus">Pars_0007</name>
</gene>
<dbReference type="PANTHER" id="PTHR34314:SF6">
    <property type="entry name" value="DUF3782 DOMAIN-CONTAINING PROTEIN"/>
    <property type="match status" value="1"/>
</dbReference>
<dbReference type="Gene3D" id="3.40.1350.10">
    <property type="match status" value="1"/>
</dbReference>
<feature type="domain" description="Restriction endonuclease type IV Mrr" evidence="1">
    <location>
        <begin position="5"/>
        <end position="105"/>
    </location>
</feature>
<dbReference type="InterPro" id="IPR011856">
    <property type="entry name" value="tRNA_endonuc-like_dom_sf"/>
</dbReference>
<dbReference type="EMBL" id="CP000660">
    <property type="protein sequence ID" value="ABP49624.1"/>
    <property type="molecule type" value="Genomic_DNA"/>
</dbReference>
<dbReference type="SUPFAM" id="SSF52980">
    <property type="entry name" value="Restriction endonuclease-like"/>
    <property type="match status" value="1"/>
</dbReference>
<dbReference type="Proteomes" id="UP000001567">
    <property type="component" value="Chromosome"/>
</dbReference>
<dbReference type="GO" id="GO:0003677">
    <property type="term" value="F:DNA binding"/>
    <property type="evidence" value="ECO:0007669"/>
    <property type="project" value="InterPro"/>
</dbReference>
<accession>A4WGV7</accession>
<dbReference type="KEGG" id="pas:Pars_0007"/>
<dbReference type="HOGENOM" id="CLU_088484_0_0_2"/>